<reference evidence="3 4" key="1">
    <citation type="submission" date="2024-11" db="EMBL/GenBank/DDBJ databases">
        <title>A near-complete genome assembly of Cinchona calisaya.</title>
        <authorList>
            <person name="Lian D.C."/>
            <person name="Zhao X.W."/>
            <person name="Wei L."/>
        </authorList>
    </citation>
    <scope>NUCLEOTIDE SEQUENCE [LARGE SCALE GENOMIC DNA]</scope>
    <source>
        <tissue evidence="3">Nenye</tissue>
    </source>
</reference>
<feature type="region of interest" description="Disordered" evidence="2">
    <location>
        <begin position="42"/>
        <end position="63"/>
    </location>
</feature>
<keyword evidence="4" id="KW-1185">Reference proteome</keyword>
<evidence type="ECO:0000313" key="4">
    <source>
        <dbReference type="Proteomes" id="UP001630127"/>
    </source>
</evidence>
<gene>
    <name evidence="3" type="ORF">ACH5RR_018132</name>
</gene>
<dbReference type="Proteomes" id="UP001630127">
    <property type="component" value="Unassembled WGS sequence"/>
</dbReference>
<keyword evidence="1" id="KW-0175">Coiled coil</keyword>
<sequence>MEHVVETRIECVEQRFEQLLNQWFDEVMNRLDALGRHQVYVEDSDDDEDIPKPAQNNAGFGRNYNTERDSDFKLKIGVQTVSTMTEAKNLTLKTETTIKGRSILWPDGEDVEYEEEEDDFQSLVVHRLMLSSKHEDVSQRHSLFKSRCTIADQLFDVIIDSGSCENIVVINEDQPNDNTDALKALLDEFYEVPQHGLDLAQLPNTAGKSKAVATMAKDWQAVHDDLKEKLEKGNANYKQAADKHCKKVSFEVGE</sequence>
<name>A0ABD2ZLW1_9GENT</name>
<dbReference type="AlphaFoldDB" id="A0ABD2ZLW1"/>
<evidence type="ECO:0000256" key="2">
    <source>
        <dbReference type="SAM" id="MobiDB-lite"/>
    </source>
</evidence>
<evidence type="ECO:0000313" key="3">
    <source>
        <dbReference type="EMBL" id="KAL3519983.1"/>
    </source>
</evidence>
<evidence type="ECO:0000256" key="1">
    <source>
        <dbReference type="SAM" id="Coils"/>
    </source>
</evidence>
<comment type="caution">
    <text evidence="3">The sequence shown here is derived from an EMBL/GenBank/DDBJ whole genome shotgun (WGS) entry which is preliminary data.</text>
</comment>
<feature type="coiled-coil region" evidence="1">
    <location>
        <begin position="216"/>
        <end position="243"/>
    </location>
</feature>
<dbReference type="EMBL" id="JBJUIK010000008">
    <property type="protein sequence ID" value="KAL3519983.1"/>
    <property type="molecule type" value="Genomic_DNA"/>
</dbReference>
<accession>A0ABD2ZLW1</accession>
<organism evidence="3 4">
    <name type="scientific">Cinchona calisaya</name>
    <dbReference type="NCBI Taxonomy" id="153742"/>
    <lineage>
        <taxon>Eukaryota</taxon>
        <taxon>Viridiplantae</taxon>
        <taxon>Streptophyta</taxon>
        <taxon>Embryophyta</taxon>
        <taxon>Tracheophyta</taxon>
        <taxon>Spermatophyta</taxon>
        <taxon>Magnoliopsida</taxon>
        <taxon>eudicotyledons</taxon>
        <taxon>Gunneridae</taxon>
        <taxon>Pentapetalae</taxon>
        <taxon>asterids</taxon>
        <taxon>lamiids</taxon>
        <taxon>Gentianales</taxon>
        <taxon>Rubiaceae</taxon>
        <taxon>Cinchonoideae</taxon>
        <taxon>Cinchoneae</taxon>
        <taxon>Cinchona</taxon>
    </lineage>
</organism>
<protein>
    <submittedName>
        <fullName evidence="3">Uncharacterized protein</fullName>
    </submittedName>
</protein>
<proteinExistence type="predicted"/>